<dbReference type="NCBIfam" id="TIGR00350">
    <property type="entry name" value="lytR_cpsA_psr"/>
    <property type="match status" value="1"/>
</dbReference>
<gene>
    <name evidence="5" type="ORF">LI90_3064</name>
</gene>
<evidence type="ECO:0000256" key="1">
    <source>
        <dbReference type="ARBA" id="ARBA00006068"/>
    </source>
</evidence>
<dbReference type="Proteomes" id="UP000070188">
    <property type="component" value="Unassembled WGS sequence"/>
</dbReference>
<keyword evidence="3" id="KW-0812">Transmembrane</keyword>
<feature type="transmembrane region" description="Helical" evidence="3">
    <location>
        <begin position="71"/>
        <end position="96"/>
    </location>
</feature>
<keyword evidence="3" id="KW-0472">Membrane</keyword>
<feature type="transmembrane region" description="Helical" evidence="3">
    <location>
        <begin position="12"/>
        <end position="28"/>
    </location>
</feature>
<feature type="region of interest" description="Disordered" evidence="2">
    <location>
        <begin position="417"/>
        <end position="452"/>
    </location>
</feature>
<evidence type="ECO:0000313" key="6">
    <source>
        <dbReference type="Proteomes" id="UP000070188"/>
    </source>
</evidence>
<dbReference type="InterPro" id="IPR004474">
    <property type="entry name" value="LytR_CpsA_psr"/>
</dbReference>
<sequence>MEESGRREAARAVLMTVVSVVLPGIVPMRAGRRRLGAGVLLGFWLLVGTVAGWLLVARRSDVIRVAVHADWLAALALAVVVLALAWPLVLVWSYRLARPAGLSRSRRFVADAGVAVLCLAVAVPLLAGAWYAHVQRDLVADVFQGSTHGVEARNHGWAGKPRLNVLLLGGDADRGRYGVRTDSMILASVDTRTGDTVLLALPRNLQHAPMPPGRARERFPDGFPDLLNEVYQYAWDHPEVMPYPDPGRELLKRTFAQILGIPVDYFILVNISAFRDIVDSLGGVRIVVEQPIPYGLSGETIPAGRQRLNGKLALWYARSRTNSDDYTRMRRQRCVLGAIVRQADPMTALVKFQQLAAAAKRNVSTDIPQGVVPHLIELGLKAKQAHLSGLAFVPPLIRPDRPDFGLINRLAQEAVGLSPRTPAPSGSPAPAGPSPEGSATPGGGPATSTEAPVRLQSVCQYW</sequence>
<comment type="similarity">
    <text evidence="1">Belongs to the LytR/CpsA/Psr (LCP) family.</text>
</comment>
<protein>
    <submittedName>
        <fullName evidence="5">Cell envelope-related transcriptional attenuator</fullName>
    </submittedName>
</protein>
<dbReference type="PATRIC" id="fig|1469144.10.peg.3304"/>
<dbReference type="PANTHER" id="PTHR33392">
    <property type="entry name" value="POLYISOPRENYL-TEICHOIC ACID--PEPTIDOGLYCAN TEICHOIC ACID TRANSFERASE TAGU"/>
    <property type="match status" value="1"/>
</dbReference>
<dbReference type="PANTHER" id="PTHR33392:SF6">
    <property type="entry name" value="POLYISOPRENYL-TEICHOIC ACID--PEPTIDOGLYCAN TEICHOIC ACID TRANSFERASE TAGU"/>
    <property type="match status" value="1"/>
</dbReference>
<dbReference type="InterPro" id="IPR050922">
    <property type="entry name" value="LytR/CpsA/Psr_CW_biosynth"/>
</dbReference>
<feature type="domain" description="Cell envelope-related transcriptional attenuator" evidence="4">
    <location>
        <begin position="180"/>
        <end position="343"/>
    </location>
</feature>
<comment type="caution">
    <text evidence="5">The sequence shown here is derived from an EMBL/GenBank/DDBJ whole genome shotgun (WGS) entry which is preliminary data.</text>
</comment>
<feature type="compositionally biased region" description="Pro residues" evidence="2">
    <location>
        <begin position="421"/>
        <end position="433"/>
    </location>
</feature>
<evidence type="ECO:0000256" key="2">
    <source>
        <dbReference type="SAM" id="MobiDB-lite"/>
    </source>
</evidence>
<evidence type="ECO:0000256" key="3">
    <source>
        <dbReference type="SAM" id="Phobius"/>
    </source>
</evidence>
<dbReference type="STRING" id="1469144.LI90_3064"/>
<reference evidence="6" key="1">
    <citation type="submission" date="2015-04" db="EMBL/GenBank/DDBJ databases">
        <title>Physiological reanalysis, assessment of diazotrophy, and genome sequences of multiple isolates of Streptomyces thermoautotrophicus.</title>
        <authorList>
            <person name="MacKellar D.C."/>
            <person name="Lieber L."/>
            <person name="Norman J."/>
            <person name="Bolger A."/>
            <person name="Tobin C."/>
            <person name="Murray J.W."/>
            <person name="Chang R."/>
            <person name="Ford T."/>
            <person name="Nguyen P.Q."/>
            <person name="Woodward J."/>
            <person name="Permingeat H."/>
            <person name="Joshi N.S."/>
            <person name="Silver P.A."/>
            <person name="Usadel B."/>
            <person name="Rutherford A.W."/>
            <person name="Friesen M."/>
            <person name="Prell J."/>
        </authorList>
    </citation>
    <scope>NUCLEOTIDE SEQUENCE [LARGE SCALE GENOMIC DNA]</scope>
    <source>
        <strain evidence="6">H1</strain>
    </source>
</reference>
<dbReference type="EMBL" id="LAXD01000001">
    <property type="protein sequence ID" value="KWX02028.1"/>
    <property type="molecule type" value="Genomic_DNA"/>
</dbReference>
<accession>A0A132MVT6</accession>
<feature type="transmembrane region" description="Helical" evidence="3">
    <location>
        <begin position="35"/>
        <end position="56"/>
    </location>
</feature>
<dbReference type="Gene3D" id="3.40.630.190">
    <property type="entry name" value="LCP protein"/>
    <property type="match status" value="1"/>
</dbReference>
<dbReference type="OrthoDB" id="9782542at2"/>
<dbReference type="Pfam" id="PF03816">
    <property type="entry name" value="LytR_cpsA_psr"/>
    <property type="match status" value="1"/>
</dbReference>
<dbReference type="AlphaFoldDB" id="A0A132MVT6"/>
<organism evidence="5 6">
    <name type="scientific">Carbonactinospora thermoautotrophica</name>
    <dbReference type="NCBI Taxonomy" id="1469144"/>
    <lineage>
        <taxon>Bacteria</taxon>
        <taxon>Bacillati</taxon>
        <taxon>Actinomycetota</taxon>
        <taxon>Actinomycetes</taxon>
        <taxon>Kitasatosporales</taxon>
        <taxon>Carbonactinosporaceae</taxon>
        <taxon>Carbonactinospora</taxon>
    </lineage>
</organism>
<keyword evidence="6" id="KW-1185">Reference proteome</keyword>
<evidence type="ECO:0000259" key="4">
    <source>
        <dbReference type="Pfam" id="PF03816"/>
    </source>
</evidence>
<dbReference type="RefSeq" id="WP_066888850.1">
    <property type="nucleotide sequence ID" value="NZ_LAXD01000001.1"/>
</dbReference>
<proteinExistence type="inferred from homology"/>
<feature type="transmembrane region" description="Helical" evidence="3">
    <location>
        <begin position="108"/>
        <end position="132"/>
    </location>
</feature>
<keyword evidence="3" id="KW-1133">Transmembrane helix</keyword>
<evidence type="ECO:0000313" key="5">
    <source>
        <dbReference type="EMBL" id="KWX02028.1"/>
    </source>
</evidence>
<name>A0A132MVT6_9ACTN</name>